<evidence type="ECO:0000313" key="2">
    <source>
        <dbReference type="EMBL" id="CAK0858959.1"/>
    </source>
</evidence>
<comment type="caution">
    <text evidence="2">The sequence shown here is derived from an EMBL/GenBank/DDBJ whole genome shotgun (WGS) entry which is preliminary data.</text>
</comment>
<dbReference type="Proteomes" id="UP001189429">
    <property type="component" value="Unassembled WGS sequence"/>
</dbReference>
<proteinExistence type="predicted"/>
<evidence type="ECO:0000256" key="1">
    <source>
        <dbReference type="SAM" id="MobiDB-lite"/>
    </source>
</evidence>
<reference evidence="2" key="1">
    <citation type="submission" date="2023-10" db="EMBL/GenBank/DDBJ databases">
        <authorList>
            <person name="Chen Y."/>
            <person name="Shah S."/>
            <person name="Dougan E. K."/>
            <person name="Thang M."/>
            <person name="Chan C."/>
        </authorList>
    </citation>
    <scope>NUCLEOTIDE SEQUENCE [LARGE SCALE GENOMIC DNA]</scope>
</reference>
<sequence>ARALRDELRALGVSTEGCLDKESLLALLETQGAAALAGGGSPAATDSAAQSPKAAAAAESAACDGRASPPDEAEKDREFAAELARMRGLRLKELRKEMQSLGINVEGRVDRESLLELLDIQGTSALWMRKA</sequence>
<name>A0ABN9UH41_9DINO</name>
<evidence type="ECO:0000313" key="3">
    <source>
        <dbReference type="Proteomes" id="UP001189429"/>
    </source>
</evidence>
<accession>A0ABN9UH41</accession>
<feature type="compositionally biased region" description="Low complexity" evidence="1">
    <location>
        <begin position="36"/>
        <end position="68"/>
    </location>
</feature>
<protein>
    <submittedName>
        <fullName evidence="2">Uncharacterized protein</fullName>
    </submittedName>
</protein>
<organism evidence="2 3">
    <name type="scientific">Prorocentrum cordatum</name>
    <dbReference type="NCBI Taxonomy" id="2364126"/>
    <lineage>
        <taxon>Eukaryota</taxon>
        <taxon>Sar</taxon>
        <taxon>Alveolata</taxon>
        <taxon>Dinophyceae</taxon>
        <taxon>Prorocentrales</taxon>
        <taxon>Prorocentraceae</taxon>
        <taxon>Prorocentrum</taxon>
    </lineage>
</organism>
<dbReference type="EMBL" id="CAUYUJ010015857">
    <property type="protein sequence ID" value="CAK0858959.1"/>
    <property type="molecule type" value="Genomic_DNA"/>
</dbReference>
<keyword evidence="3" id="KW-1185">Reference proteome</keyword>
<gene>
    <name evidence="2" type="ORF">PCOR1329_LOCUS48491</name>
</gene>
<feature type="non-terminal residue" evidence="2">
    <location>
        <position position="1"/>
    </location>
</feature>
<feature type="region of interest" description="Disordered" evidence="1">
    <location>
        <begin position="36"/>
        <end position="77"/>
    </location>
</feature>